<gene>
    <name evidence="2" type="ORF">DFO70_10427</name>
</gene>
<comment type="caution">
    <text evidence="2">The sequence shown here is derived from an EMBL/GenBank/DDBJ whole genome shotgun (WGS) entry which is preliminary data.</text>
</comment>
<reference evidence="2 3" key="1">
    <citation type="submission" date="2018-06" db="EMBL/GenBank/DDBJ databases">
        <title>Freshwater and sediment microbial communities from various areas in North America, analyzing microbe dynamics in response to fracking.</title>
        <authorList>
            <person name="Lamendella R."/>
        </authorList>
    </citation>
    <scope>NUCLEOTIDE SEQUENCE [LARGE SCALE GENOMIC DNA]</scope>
    <source>
        <strain evidence="2 3">14_TX</strain>
    </source>
</reference>
<dbReference type="Proteomes" id="UP000252731">
    <property type="component" value="Unassembled WGS sequence"/>
</dbReference>
<sequence length="196" mass="22934">MNRLHSIINKNMAGNQIFVMAITLIVLFVYTNAFLKHGSLINELTLLYTSESNKTVVHIMEILTSMEFNIITRFVSIFSVLYIVSFLLWLISRFDLAFFNPNQHLTLNFFTKAYLYSLYISILDFLCQTIYMTFTKQDIPLHILPYYMVIFITLQCIVILYNLKIRENKLYITAAFFSLLIIALDIAIIYIGSVYQ</sequence>
<evidence type="ECO:0000256" key="1">
    <source>
        <dbReference type="SAM" id="Phobius"/>
    </source>
</evidence>
<evidence type="ECO:0000313" key="2">
    <source>
        <dbReference type="EMBL" id="RBP94388.1"/>
    </source>
</evidence>
<name>A0A366JZS6_CYTFI</name>
<feature type="transmembrane region" description="Helical" evidence="1">
    <location>
        <begin position="170"/>
        <end position="191"/>
    </location>
</feature>
<accession>A0A366JZS6</accession>
<dbReference type="AlphaFoldDB" id="A0A366JZS6"/>
<dbReference type="EMBL" id="QNSF01000004">
    <property type="protein sequence ID" value="RBP94388.1"/>
    <property type="molecule type" value="Genomic_DNA"/>
</dbReference>
<keyword evidence="1" id="KW-0472">Membrane</keyword>
<feature type="transmembrane region" description="Helical" evidence="1">
    <location>
        <begin position="70"/>
        <end position="92"/>
    </location>
</feature>
<feature type="transmembrane region" description="Helical" evidence="1">
    <location>
        <begin position="143"/>
        <end position="163"/>
    </location>
</feature>
<keyword evidence="1" id="KW-1133">Transmembrane helix</keyword>
<keyword evidence="3" id="KW-1185">Reference proteome</keyword>
<feature type="transmembrane region" description="Helical" evidence="1">
    <location>
        <begin position="12"/>
        <end position="30"/>
    </location>
</feature>
<proteinExistence type="predicted"/>
<organism evidence="2 3">
    <name type="scientific">Cytobacillus firmus</name>
    <name type="common">Bacillus firmus</name>
    <dbReference type="NCBI Taxonomy" id="1399"/>
    <lineage>
        <taxon>Bacteria</taxon>
        <taxon>Bacillati</taxon>
        <taxon>Bacillota</taxon>
        <taxon>Bacilli</taxon>
        <taxon>Bacillales</taxon>
        <taxon>Bacillaceae</taxon>
        <taxon>Cytobacillus</taxon>
    </lineage>
</organism>
<evidence type="ECO:0000313" key="3">
    <source>
        <dbReference type="Proteomes" id="UP000252731"/>
    </source>
</evidence>
<feature type="transmembrane region" description="Helical" evidence="1">
    <location>
        <begin position="113"/>
        <end position="131"/>
    </location>
</feature>
<keyword evidence="1" id="KW-0812">Transmembrane</keyword>
<protein>
    <submittedName>
        <fullName evidence="2">Uncharacterized protein</fullName>
    </submittedName>
</protein>